<gene>
    <name evidence="1" type="ORF">AMTR_s00082p00087200</name>
</gene>
<keyword evidence="2" id="KW-1185">Reference proteome</keyword>
<reference evidence="2" key="1">
    <citation type="journal article" date="2013" name="Science">
        <title>The Amborella genome and the evolution of flowering plants.</title>
        <authorList>
            <consortium name="Amborella Genome Project"/>
        </authorList>
    </citation>
    <scope>NUCLEOTIDE SEQUENCE [LARGE SCALE GENOMIC DNA]</scope>
</reference>
<proteinExistence type="predicted"/>
<dbReference type="AlphaFoldDB" id="W1NVP3"/>
<dbReference type="Gramene" id="ERM98739">
    <property type="protein sequence ID" value="ERM98739"/>
    <property type="gene ID" value="AMTR_s00082p00087200"/>
</dbReference>
<evidence type="ECO:0000313" key="2">
    <source>
        <dbReference type="Proteomes" id="UP000017836"/>
    </source>
</evidence>
<sequence length="96" mass="10460">MGHRGEAVFLGEAKSRTAVGNSAFHRPQPAVREVDIYGNFDPSNDKVFESSKGKAIVGSNTTEDAIIIKDDEPLMEVKEEPLGTVEFNFTEFPSSA</sequence>
<dbReference type="HOGENOM" id="CLU_2362542_0_0_1"/>
<dbReference type="Proteomes" id="UP000017836">
    <property type="component" value="Unassembled WGS sequence"/>
</dbReference>
<protein>
    <submittedName>
        <fullName evidence="1">Uncharacterized protein</fullName>
    </submittedName>
</protein>
<dbReference type="EMBL" id="KI395277">
    <property type="protein sequence ID" value="ERM98739.1"/>
    <property type="molecule type" value="Genomic_DNA"/>
</dbReference>
<organism evidence="1 2">
    <name type="scientific">Amborella trichopoda</name>
    <dbReference type="NCBI Taxonomy" id="13333"/>
    <lineage>
        <taxon>Eukaryota</taxon>
        <taxon>Viridiplantae</taxon>
        <taxon>Streptophyta</taxon>
        <taxon>Embryophyta</taxon>
        <taxon>Tracheophyta</taxon>
        <taxon>Spermatophyta</taxon>
        <taxon>Magnoliopsida</taxon>
        <taxon>Amborellales</taxon>
        <taxon>Amborellaceae</taxon>
        <taxon>Amborella</taxon>
    </lineage>
</organism>
<accession>W1NVP3</accession>
<name>W1NVP3_AMBTC</name>
<evidence type="ECO:0000313" key="1">
    <source>
        <dbReference type="EMBL" id="ERM98739.1"/>
    </source>
</evidence>